<gene>
    <name evidence="8" type="ORF">BST23_18180</name>
</gene>
<dbReference type="SFLD" id="SFLDS00005">
    <property type="entry name" value="Isoprenoid_Synthase_Type_I"/>
    <property type="match status" value="1"/>
</dbReference>
<keyword evidence="5" id="KW-0479">Metal-binding</keyword>
<keyword evidence="4 7" id="KW-0808">Transferase</keyword>
<dbReference type="SFLD" id="SFLDG01017">
    <property type="entry name" value="Polyprenyl_Transferase_Like"/>
    <property type="match status" value="1"/>
</dbReference>
<dbReference type="Proteomes" id="UP000192772">
    <property type="component" value="Unassembled WGS sequence"/>
</dbReference>
<evidence type="ECO:0000256" key="4">
    <source>
        <dbReference type="ARBA" id="ARBA00022679"/>
    </source>
</evidence>
<evidence type="ECO:0000256" key="3">
    <source>
        <dbReference type="ARBA" id="ARBA00006706"/>
    </source>
</evidence>
<dbReference type="GO" id="GO:0046872">
    <property type="term" value="F:metal ion binding"/>
    <property type="evidence" value="ECO:0007669"/>
    <property type="project" value="UniProtKB-KW"/>
</dbReference>
<comment type="pathway">
    <text evidence="2">Isoprenoid biosynthesis.</text>
</comment>
<comment type="caution">
    <text evidence="8">The sequence shown here is derived from an EMBL/GenBank/DDBJ whole genome shotgun (WGS) entry which is preliminary data.</text>
</comment>
<dbReference type="EMBL" id="MVHP01000022">
    <property type="protein sequence ID" value="ORA63732.1"/>
    <property type="molecule type" value="Genomic_DNA"/>
</dbReference>
<comment type="similarity">
    <text evidence="3 7">Belongs to the FPP/GGPP synthase family.</text>
</comment>
<organism evidence="8 9">
    <name type="scientific">Mycolicibacterium elephantis</name>
    <dbReference type="NCBI Taxonomy" id="81858"/>
    <lineage>
        <taxon>Bacteria</taxon>
        <taxon>Bacillati</taxon>
        <taxon>Actinomycetota</taxon>
        <taxon>Actinomycetes</taxon>
        <taxon>Mycobacteriales</taxon>
        <taxon>Mycobacteriaceae</taxon>
        <taxon>Mycolicibacterium</taxon>
    </lineage>
</organism>
<dbReference type="Pfam" id="PF00348">
    <property type="entry name" value="polyprenyl_synt"/>
    <property type="match status" value="1"/>
</dbReference>
<comment type="cofactor">
    <cofactor evidence="1">
        <name>Mg(2+)</name>
        <dbReference type="ChEBI" id="CHEBI:18420"/>
    </cofactor>
</comment>
<dbReference type="InterPro" id="IPR033749">
    <property type="entry name" value="Polyprenyl_synt_CS"/>
</dbReference>
<evidence type="ECO:0000256" key="1">
    <source>
        <dbReference type="ARBA" id="ARBA00001946"/>
    </source>
</evidence>
<protein>
    <submittedName>
        <fullName evidence="8">Geranyl transferase</fullName>
    </submittedName>
</protein>
<dbReference type="PROSITE" id="PS00444">
    <property type="entry name" value="POLYPRENYL_SYNTHASE_2"/>
    <property type="match status" value="1"/>
</dbReference>
<keyword evidence="6" id="KW-0460">Magnesium</keyword>
<proteinExistence type="inferred from homology"/>
<dbReference type="GO" id="GO:0008299">
    <property type="term" value="P:isoprenoid biosynthetic process"/>
    <property type="evidence" value="ECO:0007669"/>
    <property type="project" value="InterPro"/>
</dbReference>
<reference evidence="8 9" key="1">
    <citation type="submission" date="2017-02" db="EMBL/GenBank/DDBJ databases">
        <title>The new phylogeny of genus Mycobacterium.</title>
        <authorList>
            <person name="Tortoli E."/>
            <person name="Trovato A."/>
            <person name="Cirillo D.M."/>
        </authorList>
    </citation>
    <scope>NUCLEOTIDE SEQUENCE [LARGE SCALE GENOMIC DNA]</scope>
    <source>
        <strain evidence="8 9">FI-09383</strain>
    </source>
</reference>
<dbReference type="RefSeq" id="WP_046751033.1">
    <property type="nucleotide sequence ID" value="NZ_LBNO01000010.1"/>
</dbReference>
<dbReference type="SUPFAM" id="SSF48576">
    <property type="entry name" value="Terpenoid synthases"/>
    <property type="match status" value="1"/>
</dbReference>
<dbReference type="GO" id="GO:0004659">
    <property type="term" value="F:prenyltransferase activity"/>
    <property type="evidence" value="ECO:0007669"/>
    <property type="project" value="InterPro"/>
</dbReference>
<evidence type="ECO:0000313" key="8">
    <source>
        <dbReference type="EMBL" id="ORA63732.1"/>
    </source>
</evidence>
<sequence length="350" mass="39026">MTDAAERQELITEVESRLRRVARTVRRSMLDAMPDGEPVQWLYGPMREYPSRPGKALRPALCLSAGRAFGGDANDLLGIAVAIELLHNAFLVHDDIADGSEMRRGRPTLAATHGMAAALNAGDGLAIVASQVLRRATRRLDRDLADLVWGEFDTMALRTLEGQATEVGWQLDNVENVTPEDYLNLIMHKTCWYTTIHPLRVGAIVGSRGTAELTGLVRFGFHFGAAFQIRDDLLNLLGDEKTYGKEILGDLFEGKRTLPLVHLLSTATAADRALVLDHLRRTRAERRIETVRTIRALMDDYGSIAFTSEYAEGILLVAEEYFEQAFADAHPGPDLDFLRALVPYVWARWR</sequence>
<evidence type="ECO:0000256" key="7">
    <source>
        <dbReference type="RuleBase" id="RU004466"/>
    </source>
</evidence>
<evidence type="ECO:0000256" key="6">
    <source>
        <dbReference type="ARBA" id="ARBA00022842"/>
    </source>
</evidence>
<dbReference type="Gene3D" id="1.10.600.10">
    <property type="entry name" value="Farnesyl Diphosphate Synthase"/>
    <property type="match status" value="1"/>
</dbReference>
<dbReference type="PANTHER" id="PTHR12001:SF85">
    <property type="entry name" value="SHORT CHAIN ISOPRENYL DIPHOSPHATE SYNTHASE"/>
    <property type="match status" value="1"/>
</dbReference>
<dbReference type="OrthoDB" id="4497239at2"/>
<dbReference type="InterPro" id="IPR000092">
    <property type="entry name" value="Polyprenyl_synt"/>
</dbReference>
<dbReference type="CDD" id="cd00685">
    <property type="entry name" value="Trans_IPPS_HT"/>
    <property type="match status" value="1"/>
</dbReference>
<name>A0A0M2ZJG7_9MYCO</name>
<dbReference type="AlphaFoldDB" id="A0A0M2ZJG7"/>
<dbReference type="PANTHER" id="PTHR12001">
    <property type="entry name" value="GERANYLGERANYL PYROPHOSPHATE SYNTHASE"/>
    <property type="match status" value="1"/>
</dbReference>
<evidence type="ECO:0000256" key="5">
    <source>
        <dbReference type="ARBA" id="ARBA00022723"/>
    </source>
</evidence>
<dbReference type="PROSITE" id="PS00723">
    <property type="entry name" value="POLYPRENYL_SYNTHASE_1"/>
    <property type="match status" value="1"/>
</dbReference>
<accession>A0A0M2ZJG7</accession>
<dbReference type="InterPro" id="IPR008949">
    <property type="entry name" value="Isoprenoid_synthase_dom_sf"/>
</dbReference>
<evidence type="ECO:0000313" key="9">
    <source>
        <dbReference type="Proteomes" id="UP000192772"/>
    </source>
</evidence>
<dbReference type="STRING" id="81858.BST23_18180"/>
<evidence type="ECO:0000256" key="2">
    <source>
        <dbReference type="ARBA" id="ARBA00005128"/>
    </source>
</evidence>